<name>A0ABD0MAE0_9CAEN</name>
<sequence length="553" mass="62001">MFRNGLIILSQPVSVLRPQVPRLLDHIASVISETAYILVQPAVRTSAAWHPTALLSPLPCTTEMQSFVTDVYMQSSSHCQNLDIRILLNHITNKAGLTRPAYTLRQHLDVLISDTNWFAERWAADSASLLPILKECFCERSVSGASLVVRSWDEGQQFDEDELDQKSKSARLTLTSYDHVVCGGTFDRFHNGHRLLLTQCCLICDKELLVGITDKDMNNKKLLNELIQPIAERIAVIKDFVTDIKPGISLDTVPILDVYGPTTIRPNLDCLVVSKETARGATIVNTARKEKGFRPMEIVEIGLVEDSCRAPEEEEKVSSSSQRRRLLGQLLHPLTPKPHLASKPYRIGVTGGIASGKSNVCFELEKLGAKIINCDRLGHKAYEKGTQAYTAVLQEFGSHLVTEKGEIDRAQLGQIVFSDKSKLEKLNSIVWPEILRLVEEEIQQFATECVPVVVLEAAVLLEAGWDHSVHEVWTTFVPRDEAISRICERNKLSQEEAARRVDAQLTNKQRIAKANVVICPLWEYEYTRKQILKAWDLLQQRLPDSSAPVNSSL</sequence>
<evidence type="ECO:0000256" key="4">
    <source>
        <dbReference type="ARBA" id="ARBA00012392"/>
    </source>
</evidence>
<evidence type="ECO:0000256" key="2">
    <source>
        <dbReference type="ARBA" id="ARBA00004496"/>
    </source>
</evidence>
<evidence type="ECO:0000313" key="23">
    <source>
        <dbReference type="EMBL" id="KAK7508453.1"/>
    </source>
</evidence>
<evidence type="ECO:0000256" key="1">
    <source>
        <dbReference type="ARBA" id="ARBA00004305"/>
    </source>
</evidence>
<dbReference type="PROSITE" id="PS51219">
    <property type="entry name" value="DPCK"/>
    <property type="match status" value="1"/>
</dbReference>
<evidence type="ECO:0000256" key="15">
    <source>
        <dbReference type="ARBA" id="ARBA00051912"/>
    </source>
</evidence>
<evidence type="ECO:0000256" key="10">
    <source>
        <dbReference type="ARBA" id="ARBA00022777"/>
    </source>
</evidence>
<dbReference type="InterPro" id="IPR004821">
    <property type="entry name" value="Cyt_trans-like"/>
</dbReference>
<evidence type="ECO:0000256" key="13">
    <source>
        <dbReference type="ARBA" id="ARBA00023268"/>
    </source>
</evidence>
<comment type="catalytic activity">
    <reaction evidence="14">
        <text>(R)-4'-phosphopantetheine + ATP + H(+) = 3'-dephospho-CoA + diphosphate</text>
        <dbReference type="Rhea" id="RHEA:19801"/>
        <dbReference type="ChEBI" id="CHEBI:15378"/>
        <dbReference type="ChEBI" id="CHEBI:30616"/>
        <dbReference type="ChEBI" id="CHEBI:33019"/>
        <dbReference type="ChEBI" id="CHEBI:57328"/>
        <dbReference type="ChEBI" id="CHEBI:61723"/>
        <dbReference type="EC" id="2.7.7.3"/>
    </reaction>
    <physiologicalReaction direction="left-to-right" evidence="14">
        <dbReference type="Rhea" id="RHEA:19802"/>
    </physiologicalReaction>
</comment>
<dbReference type="InterPro" id="IPR027417">
    <property type="entry name" value="P-loop_NTPase"/>
</dbReference>
<evidence type="ECO:0000256" key="8">
    <source>
        <dbReference type="ARBA" id="ARBA00022695"/>
    </source>
</evidence>
<dbReference type="AlphaFoldDB" id="A0ABD0MAE0"/>
<dbReference type="Pfam" id="PF01121">
    <property type="entry name" value="CoaE"/>
    <property type="match status" value="1"/>
</dbReference>
<comment type="pathway">
    <text evidence="17">Cofactor biosynthesis; coenzyme A biosynthesis; CoA from (R)-pantothenate: step 4/5.</text>
</comment>
<evidence type="ECO:0000256" key="3">
    <source>
        <dbReference type="ARBA" id="ARBA00011245"/>
    </source>
</evidence>
<dbReference type="EMBL" id="JACVVK020000001">
    <property type="protein sequence ID" value="KAK7508453.1"/>
    <property type="molecule type" value="Genomic_DNA"/>
</dbReference>
<keyword evidence="12" id="KW-0496">Mitochondrion</keyword>
<evidence type="ECO:0000256" key="16">
    <source>
        <dbReference type="ARBA" id="ARBA00059677"/>
    </source>
</evidence>
<keyword evidence="6" id="KW-0597">Phosphoprotein</keyword>
<dbReference type="GO" id="GO:0005759">
    <property type="term" value="C:mitochondrial matrix"/>
    <property type="evidence" value="ECO:0007669"/>
    <property type="project" value="UniProtKB-SubCell"/>
</dbReference>
<comment type="similarity">
    <text evidence="19">In the central section; belongs to the eukaryotic CoaD family.</text>
</comment>
<comment type="function">
    <text evidence="16">Bifunctional enzyme that catalyzes the fourth and fifth sequential steps of CoA biosynthetic pathway. The fourth reaction is catalyzed by the phosphopantetheine adenylyltransferase, coded by the coaD domain; the fifth reaction is catalyzed by the dephospho-CoA kinase, coded by the coaE domain. May act as a point of CoA biosynthesis regulation.</text>
</comment>
<evidence type="ECO:0000256" key="12">
    <source>
        <dbReference type="ARBA" id="ARBA00023128"/>
    </source>
</evidence>
<keyword evidence="10" id="KW-0418">Kinase</keyword>
<dbReference type="FunFam" id="3.40.50.300:FF:000899">
    <property type="entry name" value="Bifunctional coenzyme A synthase"/>
    <property type="match status" value="1"/>
</dbReference>
<comment type="subcellular location">
    <subcellularLocation>
        <location evidence="2">Cytoplasm</location>
    </subcellularLocation>
    <subcellularLocation>
        <location evidence="1">Mitochondrion matrix</location>
    </subcellularLocation>
</comment>
<evidence type="ECO:0000256" key="14">
    <source>
        <dbReference type="ARBA" id="ARBA00051310"/>
    </source>
</evidence>
<protein>
    <recommendedName>
        <fullName evidence="21">Bifunctional coenzyme A synthase</fullName>
        <ecNumber evidence="20">2.7.1.24</ecNumber>
        <ecNumber evidence="4">2.7.7.3</ecNumber>
    </recommendedName>
</protein>
<dbReference type="PANTHER" id="PTHR10695">
    <property type="entry name" value="DEPHOSPHO-COA KINASE-RELATED"/>
    <property type="match status" value="1"/>
</dbReference>
<comment type="pathway">
    <text evidence="18">Cofactor biosynthesis; coenzyme A biosynthesis; CoA from (R)-pantothenate: step 5/5.</text>
</comment>
<dbReference type="Gene3D" id="3.40.50.620">
    <property type="entry name" value="HUPs"/>
    <property type="match status" value="1"/>
</dbReference>
<keyword evidence="8" id="KW-0548">Nucleotidyltransferase</keyword>
<dbReference type="EC" id="2.7.1.24" evidence="20"/>
<evidence type="ECO:0000256" key="7">
    <source>
        <dbReference type="ARBA" id="ARBA00022679"/>
    </source>
</evidence>
<keyword evidence="11" id="KW-0067">ATP-binding</keyword>
<evidence type="ECO:0000256" key="17">
    <source>
        <dbReference type="ARBA" id="ARBA00060565"/>
    </source>
</evidence>
<evidence type="ECO:0000259" key="22">
    <source>
        <dbReference type="Pfam" id="PF01467"/>
    </source>
</evidence>
<dbReference type="Gene3D" id="3.40.50.300">
    <property type="entry name" value="P-loop containing nucleotide triphosphate hydrolases"/>
    <property type="match status" value="1"/>
</dbReference>
<evidence type="ECO:0000256" key="20">
    <source>
        <dbReference type="ARBA" id="ARBA00066359"/>
    </source>
</evidence>
<dbReference type="EC" id="2.7.7.3" evidence="4"/>
<dbReference type="FunFam" id="3.40.50.620:FF:000089">
    <property type="entry name" value="Bifunctional coenzyme A synthase"/>
    <property type="match status" value="1"/>
</dbReference>
<dbReference type="SUPFAM" id="SSF52374">
    <property type="entry name" value="Nucleotidylyl transferase"/>
    <property type="match status" value="1"/>
</dbReference>
<dbReference type="PANTHER" id="PTHR10695:SF46">
    <property type="entry name" value="BIFUNCTIONAL COENZYME A SYNTHASE-RELATED"/>
    <property type="match status" value="1"/>
</dbReference>
<comment type="subunit">
    <text evidence="3">Monomer.</text>
</comment>
<proteinExistence type="inferred from homology"/>
<reference evidence="23 24" key="1">
    <citation type="journal article" date="2023" name="Sci. Data">
        <title>Genome assembly of the Korean intertidal mud-creeper Batillaria attramentaria.</title>
        <authorList>
            <person name="Patra A.K."/>
            <person name="Ho P.T."/>
            <person name="Jun S."/>
            <person name="Lee S.J."/>
            <person name="Kim Y."/>
            <person name="Won Y.J."/>
        </authorList>
    </citation>
    <scope>NUCLEOTIDE SEQUENCE [LARGE SCALE GENOMIC DNA]</scope>
    <source>
        <strain evidence="23">Wonlab-2016</strain>
    </source>
</reference>
<keyword evidence="9" id="KW-0547">Nucleotide-binding</keyword>
<dbReference type="GO" id="GO:0005524">
    <property type="term" value="F:ATP binding"/>
    <property type="evidence" value="ECO:0007669"/>
    <property type="project" value="UniProtKB-KW"/>
</dbReference>
<dbReference type="CDD" id="cd02164">
    <property type="entry name" value="PPAT_CoAS"/>
    <property type="match status" value="1"/>
</dbReference>
<dbReference type="HAMAP" id="MF_00376">
    <property type="entry name" value="Dephospho_CoA_kinase"/>
    <property type="match status" value="1"/>
</dbReference>
<keyword evidence="5" id="KW-0963">Cytoplasm</keyword>
<evidence type="ECO:0000256" key="9">
    <source>
        <dbReference type="ARBA" id="ARBA00022741"/>
    </source>
</evidence>
<evidence type="ECO:0000256" key="5">
    <source>
        <dbReference type="ARBA" id="ARBA00022490"/>
    </source>
</evidence>
<evidence type="ECO:0000256" key="11">
    <source>
        <dbReference type="ARBA" id="ARBA00022840"/>
    </source>
</evidence>
<evidence type="ECO:0000313" key="24">
    <source>
        <dbReference type="Proteomes" id="UP001519460"/>
    </source>
</evidence>
<dbReference type="GO" id="GO:0004140">
    <property type="term" value="F:dephospho-CoA kinase activity"/>
    <property type="evidence" value="ECO:0007669"/>
    <property type="project" value="UniProtKB-EC"/>
</dbReference>
<keyword evidence="13" id="KW-0511">Multifunctional enzyme</keyword>
<evidence type="ECO:0000256" key="6">
    <source>
        <dbReference type="ARBA" id="ARBA00022553"/>
    </source>
</evidence>
<dbReference type="NCBIfam" id="TIGR00152">
    <property type="entry name" value="dephospho-CoA kinase"/>
    <property type="match status" value="1"/>
</dbReference>
<evidence type="ECO:0000256" key="19">
    <source>
        <dbReference type="ARBA" id="ARBA00061673"/>
    </source>
</evidence>
<organism evidence="23 24">
    <name type="scientific">Batillaria attramentaria</name>
    <dbReference type="NCBI Taxonomy" id="370345"/>
    <lineage>
        <taxon>Eukaryota</taxon>
        <taxon>Metazoa</taxon>
        <taxon>Spiralia</taxon>
        <taxon>Lophotrochozoa</taxon>
        <taxon>Mollusca</taxon>
        <taxon>Gastropoda</taxon>
        <taxon>Caenogastropoda</taxon>
        <taxon>Sorbeoconcha</taxon>
        <taxon>Cerithioidea</taxon>
        <taxon>Batillariidae</taxon>
        <taxon>Batillaria</taxon>
    </lineage>
</organism>
<gene>
    <name evidence="23" type="ORF">BaRGS_00000019</name>
</gene>
<evidence type="ECO:0000256" key="21">
    <source>
        <dbReference type="ARBA" id="ARBA00067394"/>
    </source>
</evidence>
<comment type="caution">
    <text evidence="23">The sequence shown here is derived from an EMBL/GenBank/DDBJ whole genome shotgun (WGS) entry which is preliminary data.</text>
</comment>
<dbReference type="NCBIfam" id="TIGR00125">
    <property type="entry name" value="cyt_tran_rel"/>
    <property type="match status" value="1"/>
</dbReference>
<feature type="domain" description="Cytidyltransferase-like" evidence="22">
    <location>
        <begin position="181"/>
        <end position="324"/>
    </location>
</feature>
<evidence type="ECO:0000256" key="18">
    <source>
        <dbReference type="ARBA" id="ARBA00060696"/>
    </source>
</evidence>
<accession>A0ABD0MAE0</accession>
<comment type="catalytic activity">
    <reaction evidence="15">
        <text>3'-dephospho-CoA + ATP = ADP + CoA + H(+)</text>
        <dbReference type="Rhea" id="RHEA:18245"/>
        <dbReference type="ChEBI" id="CHEBI:15378"/>
        <dbReference type="ChEBI" id="CHEBI:30616"/>
        <dbReference type="ChEBI" id="CHEBI:57287"/>
        <dbReference type="ChEBI" id="CHEBI:57328"/>
        <dbReference type="ChEBI" id="CHEBI:456216"/>
        <dbReference type="EC" id="2.7.1.24"/>
    </reaction>
    <physiologicalReaction direction="left-to-right" evidence="15">
        <dbReference type="Rhea" id="RHEA:18246"/>
    </physiologicalReaction>
</comment>
<dbReference type="SUPFAM" id="SSF52540">
    <property type="entry name" value="P-loop containing nucleoside triphosphate hydrolases"/>
    <property type="match status" value="1"/>
</dbReference>
<dbReference type="CDD" id="cd02022">
    <property type="entry name" value="DPCK"/>
    <property type="match status" value="1"/>
</dbReference>
<dbReference type="Proteomes" id="UP001519460">
    <property type="component" value="Unassembled WGS sequence"/>
</dbReference>
<dbReference type="Pfam" id="PF01467">
    <property type="entry name" value="CTP_transf_like"/>
    <property type="match status" value="1"/>
</dbReference>
<dbReference type="InterPro" id="IPR014729">
    <property type="entry name" value="Rossmann-like_a/b/a_fold"/>
</dbReference>
<dbReference type="InterPro" id="IPR001977">
    <property type="entry name" value="Depp_CoAkinase"/>
</dbReference>
<keyword evidence="7" id="KW-0808">Transferase</keyword>
<keyword evidence="24" id="KW-1185">Reference proteome</keyword>
<dbReference type="GO" id="GO:0004595">
    <property type="term" value="F:pantetheine-phosphate adenylyltransferase activity"/>
    <property type="evidence" value="ECO:0007669"/>
    <property type="project" value="UniProtKB-EC"/>
</dbReference>